<evidence type="ECO:0000313" key="1">
    <source>
        <dbReference type="EMBL" id="RHN47440.1"/>
    </source>
</evidence>
<reference evidence="1" key="1">
    <citation type="journal article" date="2018" name="Nat. Plants">
        <title>Whole-genome landscape of Medicago truncatula symbiotic genes.</title>
        <authorList>
            <person name="Pecrix Y."/>
            <person name="Gamas P."/>
            <person name="Carrere S."/>
        </authorList>
    </citation>
    <scope>NUCLEOTIDE SEQUENCE</scope>
    <source>
        <tissue evidence="1">Leaves</tissue>
    </source>
</reference>
<dbReference type="Proteomes" id="UP000265566">
    <property type="component" value="Chromosome 7"/>
</dbReference>
<proteinExistence type="predicted"/>
<name>A0A396H2H0_MEDTR</name>
<gene>
    <name evidence="1" type="ORF">MtrunA17_Chr7g0253021</name>
</gene>
<dbReference type="Gramene" id="rna42042">
    <property type="protein sequence ID" value="RHN47440.1"/>
    <property type="gene ID" value="gene42042"/>
</dbReference>
<protein>
    <submittedName>
        <fullName evidence="1">Uncharacterized protein</fullName>
    </submittedName>
</protein>
<organism evidence="1">
    <name type="scientific">Medicago truncatula</name>
    <name type="common">Barrel medic</name>
    <name type="synonym">Medicago tribuloides</name>
    <dbReference type="NCBI Taxonomy" id="3880"/>
    <lineage>
        <taxon>Eukaryota</taxon>
        <taxon>Viridiplantae</taxon>
        <taxon>Streptophyta</taxon>
        <taxon>Embryophyta</taxon>
        <taxon>Tracheophyta</taxon>
        <taxon>Spermatophyta</taxon>
        <taxon>Magnoliopsida</taxon>
        <taxon>eudicotyledons</taxon>
        <taxon>Gunneridae</taxon>
        <taxon>Pentapetalae</taxon>
        <taxon>rosids</taxon>
        <taxon>fabids</taxon>
        <taxon>Fabales</taxon>
        <taxon>Fabaceae</taxon>
        <taxon>Papilionoideae</taxon>
        <taxon>50 kb inversion clade</taxon>
        <taxon>NPAAA clade</taxon>
        <taxon>Hologalegina</taxon>
        <taxon>IRL clade</taxon>
        <taxon>Trifolieae</taxon>
        <taxon>Medicago</taxon>
    </lineage>
</organism>
<dbReference type="AlphaFoldDB" id="A0A396H2H0"/>
<comment type="caution">
    <text evidence="1">The sequence shown here is derived from an EMBL/GenBank/DDBJ whole genome shotgun (WGS) entry which is preliminary data.</text>
</comment>
<sequence length="40" mass="4838">MTRFLRTKDSRGNEEKPVIVVTETVCKCNYYYYEILVYVL</sequence>
<accession>A0A396H2H0</accession>
<dbReference type="EMBL" id="PSQE01000007">
    <property type="protein sequence ID" value="RHN47440.1"/>
    <property type="molecule type" value="Genomic_DNA"/>
</dbReference>